<comment type="caution">
    <text evidence="1">The sequence shown here is derived from an EMBL/GenBank/DDBJ whole genome shotgun (WGS) entry which is preliminary data.</text>
</comment>
<keyword evidence="2" id="KW-1185">Reference proteome</keyword>
<gene>
    <name evidence="1" type="ORF">IHE45_17G093100</name>
</gene>
<dbReference type="EMBL" id="CM037027">
    <property type="protein sequence ID" value="KAH7658515.1"/>
    <property type="molecule type" value="Genomic_DNA"/>
</dbReference>
<proteinExistence type="predicted"/>
<sequence length="132" mass="15393">MDEKGKGIKRSSSFQNEEDEEMEKFNELMLNMKAMKDLWKSSYSSSKKAMKKEIQTWTPSFNLEDFKEDGNNNNKNNNIINGDILSLEKVPHEEGEEEKENKRKEKMKMIMMMVMEDGGEEEKNGLDLSLSL</sequence>
<accession>A0ACB7UEA0</accession>
<dbReference type="Proteomes" id="UP000827976">
    <property type="component" value="Chromosome 17"/>
</dbReference>
<protein>
    <submittedName>
        <fullName evidence="1">Uncharacterized protein</fullName>
    </submittedName>
</protein>
<organism evidence="1 2">
    <name type="scientific">Dioscorea alata</name>
    <name type="common">Purple yam</name>
    <dbReference type="NCBI Taxonomy" id="55571"/>
    <lineage>
        <taxon>Eukaryota</taxon>
        <taxon>Viridiplantae</taxon>
        <taxon>Streptophyta</taxon>
        <taxon>Embryophyta</taxon>
        <taxon>Tracheophyta</taxon>
        <taxon>Spermatophyta</taxon>
        <taxon>Magnoliopsida</taxon>
        <taxon>Liliopsida</taxon>
        <taxon>Dioscoreales</taxon>
        <taxon>Dioscoreaceae</taxon>
        <taxon>Dioscorea</taxon>
    </lineage>
</organism>
<evidence type="ECO:0000313" key="2">
    <source>
        <dbReference type="Proteomes" id="UP000827976"/>
    </source>
</evidence>
<evidence type="ECO:0000313" key="1">
    <source>
        <dbReference type="EMBL" id="KAH7658515.1"/>
    </source>
</evidence>
<name>A0ACB7UEA0_DIOAL</name>
<reference evidence="2" key="1">
    <citation type="journal article" date="2022" name="Nat. Commun.">
        <title>Chromosome evolution and the genetic basis of agronomically important traits in greater yam.</title>
        <authorList>
            <person name="Bredeson J.V."/>
            <person name="Lyons J.B."/>
            <person name="Oniyinde I.O."/>
            <person name="Okereke N.R."/>
            <person name="Kolade O."/>
            <person name="Nnabue I."/>
            <person name="Nwadili C.O."/>
            <person name="Hribova E."/>
            <person name="Parker M."/>
            <person name="Nwogha J."/>
            <person name="Shu S."/>
            <person name="Carlson J."/>
            <person name="Kariba R."/>
            <person name="Muthemba S."/>
            <person name="Knop K."/>
            <person name="Barton G.J."/>
            <person name="Sherwood A.V."/>
            <person name="Lopez-Montes A."/>
            <person name="Asiedu R."/>
            <person name="Jamnadass R."/>
            <person name="Muchugi A."/>
            <person name="Goodstein D."/>
            <person name="Egesi C.N."/>
            <person name="Featherston J."/>
            <person name="Asfaw A."/>
            <person name="Simpson G.G."/>
            <person name="Dolezel J."/>
            <person name="Hendre P.S."/>
            <person name="Van Deynze A."/>
            <person name="Kumar P.L."/>
            <person name="Obidiegwu J.E."/>
            <person name="Bhattacharjee R."/>
            <person name="Rokhsar D.S."/>
        </authorList>
    </citation>
    <scope>NUCLEOTIDE SEQUENCE [LARGE SCALE GENOMIC DNA]</scope>
    <source>
        <strain evidence="2">cv. TDa95/00328</strain>
    </source>
</reference>